<dbReference type="GO" id="GO:0016787">
    <property type="term" value="F:hydrolase activity"/>
    <property type="evidence" value="ECO:0007669"/>
    <property type="project" value="UniProtKB-KW"/>
</dbReference>
<proteinExistence type="predicted"/>
<dbReference type="PANTHER" id="PTHR44533">
    <property type="entry name" value="DEAD/H RNA HELICASE, PUTATIVE-RELATED"/>
    <property type="match status" value="1"/>
</dbReference>
<keyword evidence="2" id="KW-0067">ATP-binding</keyword>
<keyword evidence="2" id="KW-0347">Helicase</keyword>
<dbReference type="Proteomes" id="UP000681722">
    <property type="component" value="Unassembled WGS sequence"/>
</dbReference>
<organism evidence="3 5">
    <name type="scientific">Didymodactylos carnosus</name>
    <dbReference type="NCBI Taxonomy" id="1234261"/>
    <lineage>
        <taxon>Eukaryota</taxon>
        <taxon>Metazoa</taxon>
        <taxon>Spiralia</taxon>
        <taxon>Gnathifera</taxon>
        <taxon>Rotifera</taxon>
        <taxon>Eurotatoria</taxon>
        <taxon>Bdelloidea</taxon>
        <taxon>Philodinida</taxon>
        <taxon>Philodinidae</taxon>
        <taxon>Didymodactylos</taxon>
    </lineage>
</organism>
<keyword evidence="2" id="KW-0547">Nucleotide-binding</keyword>
<dbReference type="GO" id="GO:0004386">
    <property type="term" value="F:helicase activity"/>
    <property type="evidence" value="ECO:0007669"/>
    <property type="project" value="UniProtKB-KW"/>
</dbReference>
<dbReference type="GO" id="GO:0005737">
    <property type="term" value="C:cytoplasm"/>
    <property type="evidence" value="ECO:0007669"/>
    <property type="project" value="TreeGrafter"/>
</dbReference>
<dbReference type="InterPro" id="IPR052431">
    <property type="entry name" value="SKI2_subfamily_helicases"/>
</dbReference>
<dbReference type="Proteomes" id="UP000663829">
    <property type="component" value="Unassembled WGS sequence"/>
</dbReference>
<keyword evidence="1" id="KW-0378">Hydrolase</keyword>
<comment type="caution">
    <text evidence="3">The sequence shown here is derived from an EMBL/GenBank/DDBJ whole genome shotgun (WGS) entry which is preliminary data.</text>
</comment>
<sequence length="182" mass="21355">MINNHGWSRALEILTNNLSSIKTDVSRLKLLKVKYDIQQKHLKSMKNSITTSLKSDLESLQISYFATITEITHLENILNPWKENEKLMKELVNVREKDINVELTLETCYRFQMHIINSRLSRREQDIPDERVKNDFTPDKWQVDFLNADDEKTSIIIPAPTASGNCNSMHFDLFIREDDFLK</sequence>
<evidence type="ECO:0000313" key="4">
    <source>
        <dbReference type="EMBL" id="CAF4444924.1"/>
    </source>
</evidence>
<dbReference type="EMBL" id="CAJOBC010097086">
    <property type="protein sequence ID" value="CAF4444924.1"/>
    <property type="molecule type" value="Genomic_DNA"/>
</dbReference>
<dbReference type="PANTHER" id="PTHR44533:SF4">
    <property type="entry name" value="DEAD_H RNA HELICASE, PUTATIVE-RELATED"/>
    <property type="match status" value="1"/>
</dbReference>
<reference evidence="3" key="1">
    <citation type="submission" date="2021-02" db="EMBL/GenBank/DDBJ databases">
        <authorList>
            <person name="Nowell W R."/>
        </authorList>
    </citation>
    <scope>NUCLEOTIDE SEQUENCE</scope>
</reference>
<gene>
    <name evidence="3" type="ORF">GPM918_LOCUS40919</name>
    <name evidence="4" type="ORF">SRO942_LOCUS41914</name>
</gene>
<keyword evidence="5" id="KW-1185">Reference proteome</keyword>
<accession>A0A815Z1R8</accession>
<dbReference type="AlphaFoldDB" id="A0A815Z1R8"/>
<dbReference type="EMBL" id="CAJNOQ010031167">
    <property type="protein sequence ID" value="CAF1578455.1"/>
    <property type="molecule type" value="Genomic_DNA"/>
</dbReference>
<name>A0A815Z1R8_9BILA</name>
<evidence type="ECO:0000256" key="2">
    <source>
        <dbReference type="ARBA" id="ARBA00022806"/>
    </source>
</evidence>
<evidence type="ECO:0000313" key="5">
    <source>
        <dbReference type="Proteomes" id="UP000663829"/>
    </source>
</evidence>
<protein>
    <submittedName>
        <fullName evidence="3">Uncharacterized protein</fullName>
    </submittedName>
</protein>
<evidence type="ECO:0000256" key="1">
    <source>
        <dbReference type="ARBA" id="ARBA00022801"/>
    </source>
</evidence>
<evidence type="ECO:0000313" key="3">
    <source>
        <dbReference type="EMBL" id="CAF1578455.1"/>
    </source>
</evidence>